<feature type="transmembrane region" description="Helical" evidence="10">
    <location>
        <begin position="32"/>
        <end position="50"/>
    </location>
</feature>
<dbReference type="RefSeq" id="WP_349053774.1">
    <property type="nucleotide sequence ID" value="NZ_JBBNPS010000007.1"/>
</dbReference>
<evidence type="ECO:0000256" key="3">
    <source>
        <dbReference type="ARBA" id="ARBA00022692"/>
    </source>
</evidence>
<organism evidence="11 12">
    <name type="scientific">Aedoeadaptatus acetigenes</name>
    <dbReference type="NCBI Taxonomy" id="2981723"/>
    <lineage>
        <taxon>Bacteria</taxon>
        <taxon>Bacillati</taxon>
        <taxon>Bacillota</taxon>
        <taxon>Tissierellia</taxon>
        <taxon>Tissierellales</taxon>
        <taxon>Peptoniphilaceae</taxon>
        <taxon>Aedoeadaptatus</taxon>
    </lineage>
</organism>
<keyword evidence="10" id="KW-0479">Metal-binding</keyword>
<evidence type="ECO:0000256" key="5">
    <source>
        <dbReference type="ARBA" id="ARBA00023136"/>
    </source>
</evidence>
<feature type="transmembrane region" description="Helical" evidence="10">
    <location>
        <begin position="95"/>
        <end position="114"/>
    </location>
</feature>
<feature type="binding site" evidence="10">
    <location>
        <position position="74"/>
    </location>
    <ligand>
        <name>Na(+)</name>
        <dbReference type="ChEBI" id="CHEBI:29101"/>
        <note>structural</note>
    </ligand>
</feature>
<protein>
    <recommendedName>
        <fullName evidence="10">Fluoride-specific ion channel FluC</fullName>
    </recommendedName>
</protein>
<evidence type="ECO:0000256" key="9">
    <source>
        <dbReference type="ARBA" id="ARBA00049940"/>
    </source>
</evidence>
<comment type="caution">
    <text evidence="11">The sequence shown here is derived from an EMBL/GenBank/DDBJ whole genome shotgun (WGS) entry which is preliminary data.</text>
</comment>
<comment type="activity regulation">
    <text evidence="10">Na(+) is not transported, but it plays an essential structural role and its presence is essential for fluoride channel function.</text>
</comment>
<proteinExistence type="inferred from homology"/>
<evidence type="ECO:0000313" key="12">
    <source>
        <dbReference type="Proteomes" id="UP001481872"/>
    </source>
</evidence>
<gene>
    <name evidence="10 11" type="primary">crcB</name>
    <name evidence="10" type="synonym">fluC</name>
    <name evidence="11" type="ORF">AAA081_03905</name>
</gene>
<keyword evidence="10" id="KW-0915">Sodium</keyword>
<evidence type="ECO:0000256" key="1">
    <source>
        <dbReference type="ARBA" id="ARBA00004651"/>
    </source>
</evidence>
<comment type="similarity">
    <text evidence="7 10">Belongs to the fluoride channel Fluc/FEX (TC 1.A.43) family.</text>
</comment>
<comment type="subcellular location">
    <subcellularLocation>
        <location evidence="1 10">Cell membrane</location>
        <topology evidence="1 10">Multi-pass membrane protein</topology>
    </subcellularLocation>
</comment>
<keyword evidence="5 10" id="KW-0472">Membrane</keyword>
<feature type="binding site" evidence="10">
    <location>
        <position position="71"/>
    </location>
    <ligand>
        <name>Na(+)</name>
        <dbReference type="ChEBI" id="CHEBI:29101"/>
        <note>structural</note>
    </ligand>
</feature>
<keyword evidence="6 10" id="KW-0407">Ion channel</keyword>
<keyword evidence="10" id="KW-0813">Transport</keyword>
<comment type="catalytic activity">
    <reaction evidence="8">
        <text>fluoride(in) = fluoride(out)</text>
        <dbReference type="Rhea" id="RHEA:76159"/>
        <dbReference type="ChEBI" id="CHEBI:17051"/>
    </reaction>
    <physiologicalReaction direction="left-to-right" evidence="8">
        <dbReference type="Rhea" id="RHEA:76160"/>
    </physiologicalReaction>
</comment>
<dbReference type="Proteomes" id="UP001481872">
    <property type="component" value="Unassembled WGS sequence"/>
</dbReference>
<comment type="caution">
    <text evidence="10">Lacks conserved residue(s) required for the propagation of feature annotation.</text>
</comment>
<name>A0ABV1J5I8_9FIRM</name>
<dbReference type="PANTHER" id="PTHR28259">
    <property type="entry name" value="FLUORIDE EXPORT PROTEIN 1-RELATED"/>
    <property type="match status" value="1"/>
</dbReference>
<dbReference type="EMBL" id="JBBNPS010000007">
    <property type="protein sequence ID" value="MEQ3353445.1"/>
    <property type="molecule type" value="Genomic_DNA"/>
</dbReference>
<accession>A0ABV1J5I8</accession>
<keyword evidence="12" id="KW-1185">Reference proteome</keyword>
<evidence type="ECO:0000256" key="2">
    <source>
        <dbReference type="ARBA" id="ARBA00022475"/>
    </source>
</evidence>
<dbReference type="PANTHER" id="PTHR28259:SF1">
    <property type="entry name" value="FLUORIDE EXPORT PROTEIN 1-RELATED"/>
    <property type="match status" value="1"/>
</dbReference>
<keyword evidence="10" id="KW-0406">Ion transport</keyword>
<dbReference type="Pfam" id="PF02537">
    <property type="entry name" value="CRCB"/>
    <property type="match status" value="1"/>
</dbReference>
<keyword evidence="4 10" id="KW-1133">Transmembrane helix</keyword>
<evidence type="ECO:0000256" key="10">
    <source>
        <dbReference type="HAMAP-Rule" id="MF_00454"/>
    </source>
</evidence>
<comment type="function">
    <text evidence="9 10">Fluoride-specific ion channel. Important for reducing fluoride concentration in the cell, thus reducing its toxicity.</text>
</comment>
<evidence type="ECO:0000256" key="6">
    <source>
        <dbReference type="ARBA" id="ARBA00023303"/>
    </source>
</evidence>
<keyword evidence="3 10" id="KW-0812">Transmembrane</keyword>
<dbReference type="HAMAP" id="MF_00454">
    <property type="entry name" value="FluC"/>
    <property type="match status" value="1"/>
</dbReference>
<evidence type="ECO:0000256" key="8">
    <source>
        <dbReference type="ARBA" id="ARBA00035585"/>
    </source>
</evidence>
<evidence type="ECO:0000313" key="11">
    <source>
        <dbReference type="EMBL" id="MEQ3353445.1"/>
    </source>
</evidence>
<keyword evidence="2 10" id="KW-1003">Cell membrane</keyword>
<evidence type="ECO:0000256" key="7">
    <source>
        <dbReference type="ARBA" id="ARBA00035120"/>
    </source>
</evidence>
<reference evidence="11 12" key="1">
    <citation type="submission" date="2024-04" db="EMBL/GenBank/DDBJ databases">
        <title>Human intestinal bacterial collection.</title>
        <authorList>
            <person name="Pauvert C."/>
            <person name="Hitch T.C.A."/>
            <person name="Clavel T."/>
        </authorList>
    </citation>
    <scope>NUCLEOTIDE SEQUENCE [LARGE SCALE GENOMIC DNA]</scope>
    <source>
        <strain evidence="11 12">CLA-SR-H026</strain>
    </source>
</reference>
<dbReference type="NCBIfam" id="TIGR00494">
    <property type="entry name" value="crcB"/>
    <property type="match status" value="1"/>
</dbReference>
<dbReference type="InterPro" id="IPR003691">
    <property type="entry name" value="FluC"/>
</dbReference>
<sequence length="118" mass="12174">MQILFAAAGGALGAASRFLISRLPLSGHGLPLPTFLANLIGCFLMGLIAAKAEARGMDPNVQIFLKTGFCGGLTTFSAFSAETVAMMEKGHMTTAVLYVVATVAAGFIALYAGGQLFK</sequence>
<evidence type="ECO:0000256" key="4">
    <source>
        <dbReference type="ARBA" id="ARBA00022989"/>
    </source>
</evidence>